<evidence type="ECO:0000313" key="1">
    <source>
        <dbReference type="EMBL" id="PSL45440.1"/>
    </source>
</evidence>
<keyword evidence="2" id="KW-1185">Reference proteome</keyword>
<name>A0A2P8HGW4_CHINA</name>
<reference evidence="1 2" key="1">
    <citation type="submission" date="2018-03" db="EMBL/GenBank/DDBJ databases">
        <title>Genomic Encyclopedia of Archaeal and Bacterial Type Strains, Phase II (KMG-II): from individual species to whole genera.</title>
        <authorList>
            <person name="Goeker M."/>
        </authorList>
    </citation>
    <scope>NUCLEOTIDE SEQUENCE [LARGE SCALE GENOMIC DNA]</scope>
    <source>
        <strain evidence="1 2">DSM 24859</strain>
    </source>
</reference>
<organism evidence="1 2">
    <name type="scientific">Chitinophaga niastensis</name>
    <dbReference type="NCBI Taxonomy" id="536980"/>
    <lineage>
        <taxon>Bacteria</taxon>
        <taxon>Pseudomonadati</taxon>
        <taxon>Bacteroidota</taxon>
        <taxon>Chitinophagia</taxon>
        <taxon>Chitinophagales</taxon>
        <taxon>Chitinophagaceae</taxon>
        <taxon>Chitinophaga</taxon>
    </lineage>
</organism>
<protein>
    <submittedName>
        <fullName evidence="1">Uncharacterized protein</fullName>
    </submittedName>
</protein>
<dbReference type="EMBL" id="PYAW01000004">
    <property type="protein sequence ID" value="PSL45440.1"/>
    <property type="molecule type" value="Genomic_DNA"/>
</dbReference>
<dbReference type="Proteomes" id="UP000240971">
    <property type="component" value="Unassembled WGS sequence"/>
</dbReference>
<gene>
    <name evidence="1" type="ORF">CLV51_104142</name>
</gene>
<dbReference type="AlphaFoldDB" id="A0A2P8HGW4"/>
<accession>A0A2P8HGW4</accession>
<sequence length="51" mass="5933">MFLTGMKMLQFKNKLQLGYYSKYYLLLDLIVHGHRNNNMGALKIQLGLTIS</sequence>
<evidence type="ECO:0000313" key="2">
    <source>
        <dbReference type="Proteomes" id="UP000240971"/>
    </source>
</evidence>
<comment type="caution">
    <text evidence="1">The sequence shown here is derived from an EMBL/GenBank/DDBJ whole genome shotgun (WGS) entry which is preliminary data.</text>
</comment>
<proteinExistence type="predicted"/>